<evidence type="ECO:0000313" key="2">
    <source>
        <dbReference type="EMBL" id="MBB5109994.1"/>
    </source>
</evidence>
<feature type="compositionally biased region" description="Basic and acidic residues" evidence="1">
    <location>
        <begin position="133"/>
        <end position="152"/>
    </location>
</feature>
<comment type="caution">
    <text evidence="2">The sequence shown here is derived from an EMBL/GenBank/DDBJ whole genome shotgun (WGS) entry which is preliminary data.</text>
</comment>
<evidence type="ECO:0000313" key="3">
    <source>
        <dbReference type="Proteomes" id="UP000549009"/>
    </source>
</evidence>
<protein>
    <submittedName>
        <fullName evidence="2">Uncharacterized protein</fullName>
    </submittedName>
</protein>
<gene>
    <name evidence="2" type="ORF">FHS40_009124</name>
</gene>
<feature type="region of interest" description="Disordered" evidence="1">
    <location>
        <begin position="133"/>
        <end position="189"/>
    </location>
</feature>
<evidence type="ECO:0000256" key="1">
    <source>
        <dbReference type="SAM" id="MobiDB-lite"/>
    </source>
</evidence>
<accession>A0A7W8F0A1</accession>
<keyword evidence="3" id="KW-1185">Reference proteome</keyword>
<dbReference type="EMBL" id="JACHJD010000053">
    <property type="protein sequence ID" value="MBB5109994.1"/>
    <property type="molecule type" value="Genomic_DNA"/>
</dbReference>
<dbReference type="Proteomes" id="UP000549009">
    <property type="component" value="Unassembled WGS sequence"/>
</dbReference>
<feature type="region of interest" description="Disordered" evidence="1">
    <location>
        <begin position="275"/>
        <end position="300"/>
    </location>
</feature>
<proteinExistence type="predicted"/>
<sequence length="300" mass="33540">MPDSTTAQAPDSAAGGWQQINVLSPAEAAEFARTAHITRNARRQYMGKQIVSEETADEQVRKLVARLLQVGRLAREHSGRVVRARSPKADGEDSYAFYLDLGTGHVISYCGPTTSWFDQGHPPLEDLLHQQAEQRRLQEERAADKTRRREQQEAAAARRGACLQPTWPVVPEGQYDQSGRPVPPPARRRPITNEARIRHVGRLPHVVFHSDALNSPFFRDTPVDDRFEALRVVLDLLLRAPTKGSVVADGQAVTVTGKRVTMTLTPDCAMVRTLNPPRPGNKNTPPVYRSKNWVKARDRK</sequence>
<dbReference type="AlphaFoldDB" id="A0A7W8F0A1"/>
<reference evidence="2 3" key="1">
    <citation type="submission" date="2020-08" db="EMBL/GenBank/DDBJ databases">
        <title>Genomic Encyclopedia of Type Strains, Phase III (KMG-III): the genomes of soil and plant-associated and newly described type strains.</title>
        <authorList>
            <person name="Whitman W."/>
        </authorList>
    </citation>
    <scope>NUCLEOTIDE SEQUENCE [LARGE SCALE GENOMIC DNA]</scope>
    <source>
        <strain evidence="2 3">CECT 3146</strain>
    </source>
</reference>
<name>A0A7W8F0A1_STRST</name>
<organism evidence="2 3">
    <name type="scientific">Streptomyces spectabilis</name>
    <dbReference type="NCBI Taxonomy" id="68270"/>
    <lineage>
        <taxon>Bacteria</taxon>
        <taxon>Bacillati</taxon>
        <taxon>Actinomycetota</taxon>
        <taxon>Actinomycetes</taxon>
        <taxon>Kitasatosporales</taxon>
        <taxon>Streptomycetaceae</taxon>
        <taxon>Streptomyces</taxon>
    </lineage>
</organism>
<dbReference type="RefSeq" id="WP_184927087.1">
    <property type="nucleotide sequence ID" value="NZ_BMSQ01000064.1"/>
</dbReference>